<dbReference type="EnsemblMetazoa" id="XM_019900436.1">
    <property type="protein sequence ID" value="XP_019755995.1"/>
    <property type="gene ID" value="LOC109534659"/>
</dbReference>
<dbReference type="GO" id="GO:0006020">
    <property type="term" value="P:inositol metabolic process"/>
    <property type="evidence" value="ECO:0007669"/>
    <property type="project" value="TreeGrafter"/>
</dbReference>
<evidence type="ECO:0000256" key="1">
    <source>
        <dbReference type="ARBA" id="ARBA00033696"/>
    </source>
</evidence>
<dbReference type="InterPro" id="IPR037446">
    <property type="entry name" value="His_Pase_VIP1"/>
</dbReference>
<proteinExistence type="predicted"/>
<organism evidence="4 5">
    <name type="scientific">Dendroctonus ponderosae</name>
    <name type="common">Mountain pine beetle</name>
    <dbReference type="NCBI Taxonomy" id="77166"/>
    <lineage>
        <taxon>Eukaryota</taxon>
        <taxon>Metazoa</taxon>
        <taxon>Ecdysozoa</taxon>
        <taxon>Arthropoda</taxon>
        <taxon>Hexapoda</taxon>
        <taxon>Insecta</taxon>
        <taxon>Pterygota</taxon>
        <taxon>Neoptera</taxon>
        <taxon>Endopterygota</taxon>
        <taxon>Coleoptera</taxon>
        <taxon>Polyphaga</taxon>
        <taxon>Cucujiformia</taxon>
        <taxon>Curculionidae</taxon>
        <taxon>Scolytinae</taxon>
        <taxon>Dendroctonus</taxon>
    </lineage>
</organism>
<dbReference type="GO" id="GO:0005829">
    <property type="term" value="C:cytosol"/>
    <property type="evidence" value="ECO:0007669"/>
    <property type="project" value="TreeGrafter"/>
</dbReference>
<dbReference type="Proteomes" id="UP000019118">
    <property type="component" value="Unassembled WGS sequence"/>
</dbReference>
<evidence type="ECO:0000256" key="3">
    <source>
        <dbReference type="SAM" id="MobiDB-lite"/>
    </source>
</evidence>
<evidence type="ECO:0000256" key="2">
    <source>
        <dbReference type="ARBA" id="ARBA00034629"/>
    </source>
</evidence>
<feature type="region of interest" description="Disordered" evidence="3">
    <location>
        <begin position="188"/>
        <end position="222"/>
    </location>
</feature>
<comment type="catalytic activity">
    <reaction evidence="2">
        <text>1D-myo-inositol hexakisphosphate + ATP = 1-diphospho-1D-myo-inositol 2,3,4,5,6-pentakisphosphate + ADP</text>
        <dbReference type="Rhea" id="RHEA:37459"/>
        <dbReference type="ChEBI" id="CHEBI:30616"/>
        <dbReference type="ChEBI" id="CHEBI:58130"/>
        <dbReference type="ChEBI" id="CHEBI:74946"/>
        <dbReference type="ChEBI" id="CHEBI:456216"/>
        <dbReference type="EC" id="2.7.4.24"/>
    </reaction>
    <physiologicalReaction direction="left-to-right" evidence="2">
        <dbReference type="Rhea" id="RHEA:37460"/>
    </physiologicalReaction>
</comment>
<dbReference type="GO" id="GO:0000828">
    <property type="term" value="F:inositol hexakisphosphate kinase activity"/>
    <property type="evidence" value="ECO:0007669"/>
    <property type="project" value="TreeGrafter"/>
</dbReference>
<sequence length="253" mass="27878">MQMLNDEQWRRAMEYVSMVSELNYMSQIVIMLYEDPTKDPSSEERFHIELHFSPGVNCCVQKNLPPGPGFRPHSRNESAASKTPSPDSSTTPTPEEKSQTLLEDGKIEVIEEEKILMGTPTIAEVAPLHLLQCEHLEAPADGASQGRRSRLKKSSSPIPIGNAHTVCGNEARQLAKCLTEELANQATQSVGRSFATNRAVSPETEPRARSYDHKTPPKGKADHFHQSLDAVNSAGTLSQCSANLWFVLEAVLT</sequence>
<reference evidence="5" key="1">
    <citation type="journal article" date="2013" name="Genome Biol.">
        <title>Draft genome of the mountain pine beetle, Dendroctonus ponderosae Hopkins, a major forest pest.</title>
        <authorList>
            <person name="Keeling C.I."/>
            <person name="Yuen M.M."/>
            <person name="Liao N.Y."/>
            <person name="Docking T.R."/>
            <person name="Chan S.K."/>
            <person name="Taylor G.A."/>
            <person name="Palmquist D.L."/>
            <person name="Jackman S.D."/>
            <person name="Nguyen A."/>
            <person name="Li M."/>
            <person name="Henderson H."/>
            <person name="Janes J.K."/>
            <person name="Zhao Y."/>
            <person name="Pandoh P."/>
            <person name="Moore R."/>
            <person name="Sperling F.A."/>
            <person name="Huber D.P."/>
            <person name="Birol I."/>
            <person name="Jones S.J."/>
            <person name="Bohlmann J."/>
        </authorList>
    </citation>
    <scope>NUCLEOTIDE SEQUENCE</scope>
</reference>
<keyword evidence="5" id="KW-1185">Reference proteome</keyword>
<feature type="compositionally biased region" description="Low complexity" evidence="3">
    <location>
        <begin position="78"/>
        <end position="93"/>
    </location>
</feature>
<accession>A0AAR5P4G2</accession>
<dbReference type="GO" id="GO:0033857">
    <property type="term" value="F:5-diphosphoinositol pentakisphosphate 1-kinase activity"/>
    <property type="evidence" value="ECO:0007669"/>
    <property type="project" value="TreeGrafter"/>
</dbReference>
<feature type="region of interest" description="Disordered" evidence="3">
    <location>
        <begin position="63"/>
        <end position="100"/>
    </location>
</feature>
<comment type="catalytic activity">
    <reaction evidence="1">
        <text>5-diphospho-1D-myo-inositol 1,2,3,4,6-pentakisphosphate + ATP + H(+) = 1,5-bis(diphospho)-1D-myo-inositol 2,3,4,6-tetrakisphosphate + ADP</text>
        <dbReference type="Rhea" id="RHEA:10276"/>
        <dbReference type="ChEBI" id="CHEBI:15378"/>
        <dbReference type="ChEBI" id="CHEBI:30616"/>
        <dbReference type="ChEBI" id="CHEBI:58628"/>
        <dbReference type="ChEBI" id="CHEBI:77983"/>
        <dbReference type="ChEBI" id="CHEBI:456216"/>
        <dbReference type="EC" id="2.7.4.24"/>
    </reaction>
    <physiologicalReaction direction="left-to-right" evidence="1">
        <dbReference type="Rhea" id="RHEA:10277"/>
    </physiologicalReaction>
</comment>
<dbReference type="GO" id="GO:0032958">
    <property type="term" value="P:inositol phosphate biosynthetic process"/>
    <property type="evidence" value="ECO:0007669"/>
    <property type="project" value="TreeGrafter"/>
</dbReference>
<dbReference type="PANTHER" id="PTHR12750">
    <property type="entry name" value="DIPHOSPHOINOSITOL PENTAKISPHOSPHATE KINASE"/>
    <property type="match status" value="1"/>
</dbReference>
<reference evidence="4" key="2">
    <citation type="submission" date="2024-08" db="UniProtKB">
        <authorList>
            <consortium name="EnsemblMetazoa"/>
        </authorList>
    </citation>
    <scope>IDENTIFICATION</scope>
</reference>
<evidence type="ECO:0000313" key="5">
    <source>
        <dbReference type="Proteomes" id="UP000019118"/>
    </source>
</evidence>
<evidence type="ECO:0000313" key="4">
    <source>
        <dbReference type="EnsemblMetazoa" id="XP_019755995.1"/>
    </source>
</evidence>
<feature type="compositionally biased region" description="Basic and acidic residues" evidence="3">
    <location>
        <begin position="204"/>
        <end position="222"/>
    </location>
</feature>
<name>A0AAR5P4G2_DENPD</name>
<protein>
    <submittedName>
        <fullName evidence="4">Uncharacterized protein</fullName>
    </submittedName>
</protein>
<dbReference type="AlphaFoldDB" id="A0AAR5P4G2"/>
<dbReference type="PANTHER" id="PTHR12750:SF9">
    <property type="entry name" value="INOSITOL HEXAKISPHOSPHATE AND DIPHOSPHOINOSITOL-PENTAKISPHOSPHATE KINASE"/>
    <property type="match status" value="1"/>
</dbReference>
<feature type="compositionally biased region" description="Polar residues" evidence="3">
    <location>
        <begin position="188"/>
        <end position="199"/>
    </location>
</feature>